<dbReference type="Proteomes" id="UP000679722">
    <property type="component" value="Unassembled WGS sequence"/>
</dbReference>
<reference evidence="2" key="1">
    <citation type="submission" date="2023-07" db="EMBL/GenBank/DDBJ databases">
        <title>Marinomonas vulgaris A79, complete genome.</title>
        <authorList>
            <person name="Ying J.-J."/>
        </authorList>
    </citation>
    <scope>NUCLEOTIDE SEQUENCE [LARGE SCALE GENOMIC DNA]</scope>
    <source>
        <strain evidence="2">A79</strain>
    </source>
</reference>
<evidence type="ECO:0000313" key="2">
    <source>
        <dbReference type="Proteomes" id="UP000679722"/>
    </source>
</evidence>
<proteinExistence type="predicted"/>
<organism evidence="1 2">
    <name type="scientific">Marinomonas vulgaris</name>
    <dbReference type="NCBI Taxonomy" id="2823372"/>
    <lineage>
        <taxon>Bacteria</taxon>
        <taxon>Pseudomonadati</taxon>
        <taxon>Pseudomonadota</taxon>
        <taxon>Gammaproteobacteria</taxon>
        <taxon>Oceanospirillales</taxon>
        <taxon>Oceanospirillaceae</taxon>
        <taxon>Marinomonas</taxon>
    </lineage>
</organism>
<evidence type="ECO:0000313" key="1">
    <source>
        <dbReference type="EMBL" id="MBR7887585.1"/>
    </source>
</evidence>
<sequence length="381" mass="44269">MAHIFKHPDNGTKGIIVFTHKEFYLLSSRSVSKKEKIKRLVSFKKNYLRYLLLKRFKKSIGLIGKYYYVGVHWGFYARDIETPSWVDFHMTSPGTTTFNGDPFVIPLSSAHFTPLVMTKENGCEKYWDLICVAKNDIKKKYPELLSSVKKLYEMGEKYRILFVIASNSVEKKSAYYTSILDDYFEVFSAEEREMFTIIKTDPKTGFQGLSYTMLSYFYNRSKVFTLFSQVEGHAKVVKEAQLCGMPIVVKNDLRGGVKDSLNEKNSLFFSDYDNAHLVLKKAIDNYTSFNVDVESLESELGEKKSLERLCHYFKVLYEKNDSFFDGNLINTSNLNRRLPAHYFDESIKWASSSKFRFTTTDITNLEMMELFLLELKCGVKI</sequence>
<dbReference type="Gene3D" id="3.40.50.2000">
    <property type="entry name" value="Glycogen Phosphorylase B"/>
    <property type="match status" value="1"/>
</dbReference>
<name>A0ABS5H7Q5_9GAMM</name>
<dbReference type="EMBL" id="JAGSSV010000001">
    <property type="protein sequence ID" value="MBR7887585.1"/>
    <property type="molecule type" value="Genomic_DNA"/>
</dbReference>
<dbReference type="RefSeq" id="WP_211534932.1">
    <property type="nucleotide sequence ID" value="NZ_JAGSSV010000001.1"/>
</dbReference>
<accession>A0ABS5H7Q5</accession>
<dbReference type="CDD" id="cd01635">
    <property type="entry name" value="Glycosyltransferase_GTB-type"/>
    <property type="match status" value="1"/>
</dbReference>
<protein>
    <submittedName>
        <fullName evidence="1">Glycosyltransferase</fullName>
    </submittedName>
</protein>
<dbReference type="SUPFAM" id="SSF53756">
    <property type="entry name" value="UDP-Glycosyltransferase/glycogen phosphorylase"/>
    <property type="match status" value="1"/>
</dbReference>
<keyword evidence="2" id="KW-1185">Reference proteome</keyword>
<comment type="caution">
    <text evidence="1">The sequence shown here is derived from an EMBL/GenBank/DDBJ whole genome shotgun (WGS) entry which is preliminary data.</text>
</comment>
<gene>
    <name evidence="1" type="ORF">J9B83_01435</name>
</gene>